<dbReference type="GO" id="GO:0003677">
    <property type="term" value="F:DNA binding"/>
    <property type="evidence" value="ECO:0007669"/>
    <property type="project" value="UniProtKB-KW"/>
</dbReference>
<dbReference type="EMBL" id="JBEWCH010000014">
    <property type="protein sequence ID" value="MET1476838.1"/>
    <property type="molecule type" value="Genomic_DNA"/>
</dbReference>
<dbReference type="Proteomes" id="UP001548587">
    <property type="component" value="Unassembled WGS sequence"/>
</dbReference>
<keyword evidence="2" id="KW-0238">DNA-binding</keyword>
<name>A0ABV2CCJ7_9BURK</name>
<dbReference type="Pfam" id="PF13356">
    <property type="entry name" value="Arm-DNA-bind_3"/>
    <property type="match status" value="1"/>
</dbReference>
<sequence>MKRASFEIFTEDTCFLTVSLTDVKLRQAKAGDKPIKLTDGNGLYLSVKPSGPWLWRYNYRIAGGPSGTSRR</sequence>
<organism evidence="2 3">
    <name type="scientific">Burkholderia sola</name>
    <dbReference type="NCBI Taxonomy" id="2843302"/>
    <lineage>
        <taxon>Bacteria</taxon>
        <taxon>Pseudomonadati</taxon>
        <taxon>Pseudomonadota</taxon>
        <taxon>Betaproteobacteria</taxon>
        <taxon>Burkholderiales</taxon>
        <taxon>Burkholderiaceae</taxon>
        <taxon>Burkholderia</taxon>
        <taxon>Burkholderia cepacia complex</taxon>
    </lineage>
</organism>
<dbReference type="InterPro" id="IPR038488">
    <property type="entry name" value="Integrase_DNA-bd_sf"/>
</dbReference>
<comment type="caution">
    <text evidence="2">The sequence shown here is derived from an EMBL/GenBank/DDBJ whole genome shotgun (WGS) entry which is preliminary data.</text>
</comment>
<dbReference type="RefSeq" id="WP_348522276.1">
    <property type="nucleotide sequence ID" value="NZ_JBEWCH010000014.1"/>
</dbReference>
<proteinExistence type="predicted"/>
<evidence type="ECO:0000313" key="2">
    <source>
        <dbReference type="EMBL" id="MET1476838.1"/>
    </source>
</evidence>
<evidence type="ECO:0000259" key="1">
    <source>
        <dbReference type="Pfam" id="PF13356"/>
    </source>
</evidence>
<reference evidence="2 3" key="1">
    <citation type="submission" date="2024-06" db="EMBL/GenBank/DDBJ databases">
        <title>Burkholderia sola in Mexico.</title>
        <authorList>
            <person name="Estrada P."/>
        </authorList>
    </citation>
    <scope>NUCLEOTIDE SEQUENCE [LARGE SCALE GENOMIC DNA]</scope>
    <source>
        <strain evidence="2 3">CpTa8-5</strain>
    </source>
</reference>
<dbReference type="InterPro" id="IPR025166">
    <property type="entry name" value="Integrase_DNA_bind_dom"/>
</dbReference>
<keyword evidence="3" id="KW-1185">Reference proteome</keyword>
<protein>
    <submittedName>
        <fullName evidence="2">Arm DNA-binding domain-containing protein</fullName>
    </submittedName>
</protein>
<dbReference type="Gene3D" id="3.30.160.390">
    <property type="entry name" value="Integrase, DNA-binding domain"/>
    <property type="match status" value="1"/>
</dbReference>
<evidence type="ECO:0000313" key="3">
    <source>
        <dbReference type="Proteomes" id="UP001548587"/>
    </source>
</evidence>
<feature type="domain" description="Integrase DNA-binding" evidence="1">
    <location>
        <begin position="20"/>
        <end position="63"/>
    </location>
</feature>
<accession>A0ABV2CCJ7</accession>
<gene>
    <name evidence="2" type="ORF">ABXL37_21520</name>
</gene>